<comment type="caution">
    <text evidence="1">The sequence shown here is derived from an EMBL/GenBank/DDBJ whole genome shotgun (WGS) entry which is preliminary data.</text>
</comment>
<dbReference type="AlphaFoldDB" id="A0A8X6Q505"/>
<accession>A0A8X6Q505</accession>
<evidence type="ECO:0000313" key="2">
    <source>
        <dbReference type="Proteomes" id="UP000887013"/>
    </source>
</evidence>
<name>A0A8X6Q505_NEPPI</name>
<gene>
    <name evidence="1" type="ORF">NPIL_425751</name>
</gene>
<dbReference type="OrthoDB" id="6776742at2759"/>
<dbReference type="Proteomes" id="UP000887013">
    <property type="component" value="Unassembled WGS sequence"/>
</dbReference>
<sequence length="124" mass="14473">MMNETLRVEESTSKNITVIKSDTCFEDAQTLLKNYNTGIPIEDYLQQFEEIVKVLIIIEKQKNRLLDEDSLSSSPKCHQIPIRLFSESRQNVVSEFGTQVNPAKLHLQIERTTKMPRETHIEYF</sequence>
<evidence type="ECO:0000313" key="1">
    <source>
        <dbReference type="EMBL" id="GFU06871.1"/>
    </source>
</evidence>
<reference evidence="1" key="1">
    <citation type="submission" date="2020-08" db="EMBL/GenBank/DDBJ databases">
        <title>Multicomponent nature underlies the extraordinary mechanical properties of spider dragline silk.</title>
        <authorList>
            <person name="Kono N."/>
            <person name="Nakamura H."/>
            <person name="Mori M."/>
            <person name="Yoshida Y."/>
            <person name="Ohtoshi R."/>
            <person name="Malay A.D."/>
            <person name="Moran D.A.P."/>
            <person name="Tomita M."/>
            <person name="Numata K."/>
            <person name="Arakawa K."/>
        </authorList>
    </citation>
    <scope>NUCLEOTIDE SEQUENCE</scope>
</reference>
<protein>
    <submittedName>
        <fullName evidence="1">Uncharacterized protein</fullName>
    </submittedName>
</protein>
<keyword evidence="2" id="KW-1185">Reference proteome</keyword>
<dbReference type="EMBL" id="BMAW01028313">
    <property type="protein sequence ID" value="GFU06871.1"/>
    <property type="molecule type" value="Genomic_DNA"/>
</dbReference>
<organism evidence="1 2">
    <name type="scientific">Nephila pilipes</name>
    <name type="common">Giant wood spider</name>
    <name type="synonym">Nephila maculata</name>
    <dbReference type="NCBI Taxonomy" id="299642"/>
    <lineage>
        <taxon>Eukaryota</taxon>
        <taxon>Metazoa</taxon>
        <taxon>Ecdysozoa</taxon>
        <taxon>Arthropoda</taxon>
        <taxon>Chelicerata</taxon>
        <taxon>Arachnida</taxon>
        <taxon>Araneae</taxon>
        <taxon>Araneomorphae</taxon>
        <taxon>Entelegynae</taxon>
        <taxon>Araneoidea</taxon>
        <taxon>Nephilidae</taxon>
        <taxon>Nephila</taxon>
    </lineage>
</organism>
<proteinExistence type="predicted"/>